<dbReference type="PANTHER" id="PTHR34698:SF2">
    <property type="entry name" value="5-OXOPROLINASE SUBUNIT B"/>
    <property type="match status" value="1"/>
</dbReference>
<name>A0A7G7MLQ6_9PSEU</name>
<accession>A0A7G7MLQ6</accession>
<evidence type="ECO:0000256" key="1">
    <source>
        <dbReference type="ARBA" id="ARBA00022741"/>
    </source>
</evidence>
<keyword evidence="2" id="KW-0378">Hydrolase</keyword>
<protein>
    <submittedName>
        <fullName evidence="5">Carboxyltransferase domain-containing protein</fullName>
    </submittedName>
</protein>
<evidence type="ECO:0000256" key="2">
    <source>
        <dbReference type="ARBA" id="ARBA00022801"/>
    </source>
</evidence>
<dbReference type="Gene3D" id="3.30.1360.40">
    <property type="match status" value="1"/>
</dbReference>
<dbReference type="SMART" id="SM00796">
    <property type="entry name" value="AHS1"/>
    <property type="match status" value="1"/>
</dbReference>
<dbReference type="InterPro" id="IPR003833">
    <property type="entry name" value="CT_C_D"/>
</dbReference>
<organism evidence="5 6">
    <name type="scientific">Pseudonocardia petroleophila</name>
    <dbReference type="NCBI Taxonomy" id="37331"/>
    <lineage>
        <taxon>Bacteria</taxon>
        <taxon>Bacillati</taxon>
        <taxon>Actinomycetota</taxon>
        <taxon>Actinomycetes</taxon>
        <taxon>Pseudonocardiales</taxon>
        <taxon>Pseudonocardiaceae</taxon>
        <taxon>Pseudonocardia</taxon>
    </lineage>
</organism>
<keyword evidence="3" id="KW-0067">ATP-binding</keyword>
<dbReference type="InterPro" id="IPR029000">
    <property type="entry name" value="Cyclophilin-like_dom_sf"/>
</dbReference>
<dbReference type="SUPFAM" id="SSF160467">
    <property type="entry name" value="PH0987 N-terminal domain-like"/>
    <property type="match status" value="1"/>
</dbReference>
<dbReference type="GO" id="GO:0005524">
    <property type="term" value="F:ATP binding"/>
    <property type="evidence" value="ECO:0007669"/>
    <property type="project" value="UniProtKB-KW"/>
</dbReference>
<keyword evidence="6" id="KW-1185">Reference proteome</keyword>
<evidence type="ECO:0000313" key="6">
    <source>
        <dbReference type="Proteomes" id="UP000515728"/>
    </source>
</evidence>
<dbReference type="KEGG" id="ppel:H6H00_07195"/>
<dbReference type="PANTHER" id="PTHR34698">
    <property type="entry name" value="5-OXOPROLINASE SUBUNIT B"/>
    <property type="match status" value="1"/>
</dbReference>
<keyword evidence="1" id="KW-0547">Nucleotide-binding</keyword>
<dbReference type="SUPFAM" id="SSF50891">
    <property type="entry name" value="Cyclophilin-like"/>
    <property type="match status" value="1"/>
</dbReference>
<evidence type="ECO:0000259" key="4">
    <source>
        <dbReference type="SMART" id="SM00796"/>
    </source>
</evidence>
<dbReference type="Pfam" id="PF02682">
    <property type="entry name" value="CT_C_D"/>
    <property type="match status" value="1"/>
</dbReference>
<dbReference type="GO" id="GO:0016787">
    <property type="term" value="F:hydrolase activity"/>
    <property type="evidence" value="ECO:0007669"/>
    <property type="project" value="UniProtKB-KW"/>
</dbReference>
<reference evidence="5 6" key="1">
    <citation type="submission" date="2020-08" db="EMBL/GenBank/DDBJ databases">
        <authorList>
            <person name="Mo P."/>
        </authorList>
    </citation>
    <scope>NUCLEOTIDE SEQUENCE [LARGE SCALE GENOMIC DNA]</scope>
    <source>
        <strain evidence="5 6">CGMCC 4.1532</strain>
    </source>
</reference>
<dbReference type="EMBL" id="CP060131">
    <property type="protein sequence ID" value="QNG53717.1"/>
    <property type="molecule type" value="Genomic_DNA"/>
</dbReference>
<dbReference type="InterPro" id="IPR010016">
    <property type="entry name" value="PxpB"/>
</dbReference>
<dbReference type="AlphaFoldDB" id="A0A7G7MLQ6"/>
<evidence type="ECO:0000313" key="5">
    <source>
        <dbReference type="EMBL" id="QNG53717.1"/>
    </source>
</evidence>
<dbReference type="Proteomes" id="UP000515728">
    <property type="component" value="Chromosome"/>
</dbReference>
<gene>
    <name evidence="5" type="ORF">H6H00_07195</name>
</gene>
<dbReference type="Gene3D" id="2.40.100.10">
    <property type="entry name" value="Cyclophilin-like"/>
    <property type="match status" value="1"/>
</dbReference>
<dbReference type="RefSeq" id="WP_185720544.1">
    <property type="nucleotide sequence ID" value="NZ_BAAAWI010000001.1"/>
</dbReference>
<feature type="domain" description="Carboxyltransferase" evidence="4">
    <location>
        <begin position="17"/>
        <end position="252"/>
    </location>
</feature>
<evidence type="ECO:0000256" key="3">
    <source>
        <dbReference type="ARBA" id="ARBA00022840"/>
    </source>
</evidence>
<proteinExistence type="predicted"/>
<sequence length="324" mass="35965">MPAIVQRRELGAGRPVVTYRTAGDRAMLVEYGDAYPVDLAVNFFVHATASHLGTHPVRGLFEIAPGLRSLLIYYDPIVISQEKLIAAMDDHHADIPEPASIVLPSRQLRLPIAFDDSASREAVNRYRITIRPDAPNVVDGNNIDYIVRYNGLANRDALYERILGTTWWNAFSGFYPGLPSLLPLDPRSELIGPKYNPARTWTPEGAVALGGPCLVVHPIESLGSYQIFGRTLPISHLSPRRVRAHRIDPILIHPGDRITFTAISEGELIELRRQVFEGRYDYEIEPGRYAVAEHFAVATEPAVVAEAGRRRAARAAAQQLVKIP</sequence>